<organism evidence="2 3">
    <name type="scientific">Elsinoe australis</name>
    <dbReference type="NCBI Taxonomy" id="40998"/>
    <lineage>
        <taxon>Eukaryota</taxon>
        <taxon>Fungi</taxon>
        <taxon>Dikarya</taxon>
        <taxon>Ascomycota</taxon>
        <taxon>Pezizomycotina</taxon>
        <taxon>Dothideomycetes</taxon>
        <taxon>Dothideomycetidae</taxon>
        <taxon>Myriangiales</taxon>
        <taxon>Elsinoaceae</taxon>
        <taxon>Elsinoe</taxon>
    </lineage>
</organism>
<dbReference type="AlphaFoldDB" id="A0A4U7AUK4"/>
<protein>
    <submittedName>
        <fullName evidence="2">Uncharacterized protein</fullName>
    </submittedName>
</protein>
<dbReference type="Proteomes" id="UP000308133">
    <property type="component" value="Unassembled WGS sequence"/>
</dbReference>
<gene>
    <name evidence="2" type="ORF">C1H76_9487</name>
</gene>
<feature type="compositionally biased region" description="Basic and acidic residues" evidence="1">
    <location>
        <begin position="239"/>
        <end position="248"/>
    </location>
</feature>
<dbReference type="PANTHER" id="PTHR21521:SF0">
    <property type="entry name" value="AMUN, ISOFORM A"/>
    <property type="match status" value="1"/>
</dbReference>
<sequence>MDSKYSRDSISREDFNRLLAQYPQVIPEKLKALDQKRLYDIPRALAARRDGKGKVAPGLEKDELVKLVEWKLSHGTFRPRLLSLASSNSNIPEVISHAFSLIPTAPTLSTPIPAPAILAALKHLTTLSGIGPATASLILSTLYPDDFPFFSDELFRWVMWDEPAKDGKKGWERKIGYTAKEYEALLGKVGELGQRLGCGAREAECVAYVLGKTGGRGLVRDEVEEVDGLEVEGGGVAEGKPEEQEKVKPMAKGMPAPKETTEKKENKENKESLIDDDDGCGSRRRSKRLKTTK</sequence>
<evidence type="ECO:0000256" key="1">
    <source>
        <dbReference type="SAM" id="MobiDB-lite"/>
    </source>
</evidence>
<accession>A0A4U7AUK4</accession>
<comment type="caution">
    <text evidence="2">The sequence shown here is derived from an EMBL/GenBank/DDBJ whole genome shotgun (WGS) entry which is preliminary data.</text>
</comment>
<name>A0A4U7AUK4_9PEZI</name>
<proteinExistence type="predicted"/>
<feature type="compositionally biased region" description="Basic and acidic residues" evidence="1">
    <location>
        <begin position="259"/>
        <end position="273"/>
    </location>
</feature>
<evidence type="ECO:0000313" key="3">
    <source>
        <dbReference type="Proteomes" id="UP000308133"/>
    </source>
</evidence>
<evidence type="ECO:0000313" key="2">
    <source>
        <dbReference type="EMBL" id="TKX18697.1"/>
    </source>
</evidence>
<dbReference type="PANTHER" id="PTHR21521">
    <property type="entry name" value="AMUN, ISOFORM A"/>
    <property type="match status" value="1"/>
</dbReference>
<dbReference type="EMBL" id="PTQR01000128">
    <property type="protein sequence ID" value="TKX18697.1"/>
    <property type="molecule type" value="Genomic_DNA"/>
</dbReference>
<feature type="region of interest" description="Disordered" evidence="1">
    <location>
        <begin position="229"/>
        <end position="293"/>
    </location>
</feature>
<reference evidence="2 3" key="1">
    <citation type="submission" date="2018-02" db="EMBL/GenBank/DDBJ databases">
        <title>Draft genome sequences of Elsinoe sp., causing black scab on jojoba.</title>
        <authorList>
            <person name="Stodart B."/>
            <person name="Jeffress S."/>
            <person name="Ash G."/>
            <person name="Arun Chinnappa K."/>
        </authorList>
    </citation>
    <scope>NUCLEOTIDE SEQUENCE [LARGE SCALE GENOMIC DNA]</scope>
    <source>
        <strain evidence="2 3">Hillstone_2</strain>
    </source>
</reference>
<feature type="compositionally biased region" description="Basic residues" evidence="1">
    <location>
        <begin position="282"/>
        <end position="293"/>
    </location>
</feature>